<dbReference type="PROSITE" id="PS01031">
    <property type="entry name" value="SHSP"/>
    <property type="match status" value="1"/>
</dbReference>
<dbReference type="PANTHER" id="PTHR15348:SF17">
    <property type="entry name" value="AT-RICH INTERACTIVE DOMAIN-CONTAINING PROTEIN 5"/>
    <property type="match status" value="1"/>
</dbReference>
<proteinExistence type="inferred from homology"/>
<dbReference type="InterPro" id="IPR001606">
    <property type="entry name" value="ARID_dom"/>
</dbReference>
<dbReference type="EMBL" id="JBFOLJ010000012">
    <property type="protein sequence ID" value="KAL2489522.1"/>
    <property type="molecule type" value="Genomic_DNA"/>
</dbReference>
<dbReference type="Pfam" id="PF01388">
    <property type="entry name" value="ARID"/>
    <property type="match status" value="1"/>
</dbReference>
<dbReference type="FunFam" id="2.60.40.790:FF:000014">
    <property type="entry name" value="AT-rich interactive domain-containing protein 3"/>
    <property type="match status" value="1"/>
</dbReference>
<dbReference type="Gene3D" id="2.60.40.790">
    <property type="match status" value="1"/>
</dbReference>
<feature type="compositionally biased region" description="Polar residues" evidence="7">
    <location>
        <begin position="219"/>
        <end position="233"/>
    </location>
</feature>
<keyword evidence="2" id="KW-0238">DNA-binding</keyword>
<dbReference type="SUPFAM" id="SSF49764">
    <property type="entry name" value="HSP20-like chaperones"/>
    <property type="match status" value="1"/>
</dbReference>
<feature type="coiled-coil region" evidence="6">
    <location>
        <begin position="73"/>
        <end position="100"/>
    </location>
</feature>
<feature type="compositionally biased region" description="Basic and acidic residues" evidence="7">
    <location>
        <begin position="298"/>
        <end position="326"/>
    </location>
</feature>
<keyword evidence="4" id="KW-0539">Nucleus</keyword>
<dbReference type="InterPro" id="IPR027267">
    <property type="entry name" value="AH/BAR_dom_sf"/>
</dbReference>
<dbReference type="SMART" id="SM00501">
    <property type="entry name" value="BRIGHT"/>
    <property type="match status" value="1"/>
</dbReference>
<feature type="compositionally biased region" description="Basic and acidic residues" evidence="7">
    <location>
        <begin position="412"/>
        <end position="434"/>
    </location>
</feature>
<dbReference type="SUPFAM" id="SSF46774">
    <property type="entry name" value="ARID-like"/>
    <property type="match status" value="1"/>
</dbReference>
<feature type="region of interest" description="Disordered" evidence="7">
    <location>
        <begin position="185"/>
        <end position="233"/>
    </location>
</feature>
<accession>A0ABD1RMA2</accession>
<evidence type="ECO:0000259" key="9">
    <source>
        <dbReference type="PROSITE" id="PS51011"/>
    </source>
</evidence>
<dbReference type="CDD" id="cd00298">
    <property type="entry name" value="ACD_sHsps_p23-like"/>
    <property type="match status" value="1"/>
</dbReference>
<keyword evidence="1" id="KW-0805">Transcription regulation</keyword>
<dbReference type="Proteomes" id="UP001604277">
    <property type="component" value="Unassembled WGS sequence"/>
</dbReference>
<gene>
    <name evidence="10" type="ORF">Fot_42814</name>
</gene>
<feature type="region of interest" description="Disordered" evidence="7">
    <location>
        <begin position="298"/>
        <end position="351"/>
    </location>
</feature>
<dbReference type="FunFam" id="1.10.150.60:FF:000009">
    <property type="entry name" value="AT-rich interactive domain-containing protein 3"/>
    <property type="match status" value="1"/>
</dbReference>
<evidence type="ECO:0000256" key="6">
    <source>
        <dbReference type="SAM" id="Coils"/>
    </source>
</evidence>
<evidence type="ECO:0000259" key="8">
    <source>
        <dbReference type="PROSITE" id="PS01031"/>
    </source>
</evidence>
<feature type="compositionally biased region" description="Basic and acidic residues" evidence="7">
    <location>
        <begin position="204"/>
        <end position="216"/>
    </location>
</feature>
<dbReference type="InterPro" id="IPR036431">
    <property type="entry name" value="ARID_dom_sf"/>
</dbReference>
<dbReference type="InterPro" id="IPR008978">
    <property type="entry name" value="HSP20-like_chaperone"/>
</dbReference>
<comment type="caution">
    <text evidence="10">The sequence shown here is derived from an EMBL/GenBank/DDBJ whole genome shotgun (WGS) entry which is preliminary data.</text>
</comment>
<dbReference type="Gene3D" id="1.10.150.60">
    <property type="entry name" value="ARID DNA-binding domain"/>
    <property type="match status" value="1"/>
</dbReference>
<dbReference type="PANTHER" id="PTHR15348">
    <property type="entry name" value="AT-RICH INTERACTIVE DOMAIN-CONTAINING PROTEIN ARID DOMAIN- CONTAINING PROTEIN DEAD RINGER PROTEIN B-CELL REGULATOR OF IGH TRANSCRIPTION BRIGHT"/>
    <property type="match status" value="1"/>
</dbReference>
<evidence type="ECO:0000256" key="7">
    <source>
        <dbReference type="SAM" id="MobiDB-lite"/>
    </source>
</evidence>
<comment type="similarity">
    <text evidence="5">Belongs to the small heat shock protein (HSP20) family.</text>
</comment>
<evidence type="ECO:0000313" key="10">
    <source>
        <dbReference type="EMBL" id="KAL2489522.1"/>
    </source>
</evidence>
<feature type="coiled-coil region" evidence="6">
    <location>
        <begin position="129"/>
        <end position="156"/>
    </location>
</feature>
<dbReference type="InterPro" id="IPR002068">
    <property type="entry name" value="A-crystallin/Hsp20_dom"/>
</dbReference>
<keyword evidence="3" id="KW-0804">Transcription</keyword>
<feature type="compositionally biased region" description="Basic and acidic residues" evidence="7">
    <location>
        <begin position="185"/>
        <end position="195"/>
    </location>
</feature>
<keyword evidence="11" id="KW-1185">Reference proteome</keyword>
<dbReference type="GO" id="GO:0003677">
    <property type="term" value="F:DNA binding"/>
    <property type="evidence" value="ECO:0007669"/>
    <property type="project" value="UniProtKB-KW"/>
</dbReference>
<protein>
    <submittedName>
        <fullName evidence="10">AT-rich interactive domain-containing protein 5-like</fullName>
    </submittedName>
</protein>
<dbReference type="AlphaFoldDB" id="A0ABD1RMA2"/>
<evidence type="ECO:0000256" key="4">
    <source>
        <dbReference type="ARBA" id="ARBA00023242"/>
    </source>
</evidence>
<feature type="domain" description="ARID" evidence="9">
    <location>
        <begin position="562"/>
        <end position="653"/>
    </location>
</feature>
<name>A0ABD1RMA2_9LAMI</name>
<evidence type="ECO:0000313" key="11">
    <source>
        <dbReference type="Proteomes" id="UP001604277"/>
    </source>
</evidence>
<evidence type="ECO:0000256" key="2">
    <source>
        <dbReference type="ARBA" id="ARBA00023125"/>
    </source>
</evidence>
<dbReference type="CDD" id="cd16100">
    <property type="entry name" value="ARID"/>
    <property type="match status" value="1"/>
</dbReference>
<keyword evidence="6" id="KW-0175">Coiled coil</keyword>
<dbReference type="InterPro" id="IPR045147">
    <property type="entry name" value="ARI3A/B/C"/>
</dbReference>
<feature type="region of interest" description="Disordered" evidence="7">
    <location>
        <begin position="393"/>
        <end position="466"/>
    </location>
</feature>
<evidence type="ECO:0000256" key="3">
    <source>
        <dbReference type="ARBA" id="ARBA00023163"/>
    </source>
</evidence>
<evidence type="ECO:0000256" key="1">
    <source>
        <dbReference type="ARBA" id="ARBA00023015"/>
    </source>
</evidence>
<dbReference type="SMART" id="SM01014">
    <property type="entry name" value="ARID"/>
    <property type="match status" value="1"/>
</dbReference>
<feature type="domain" description="SHSP" evidence="8">
    <location>
        <begin position="760"/>
        <end position="858"/>
    </location>
</feature>
<feature type="compositionally biased region" description="Polar residues" evidence="7">
    <location>
        <begin position="436"/>
        <end position="453"/>
    </location>
</feature>
<evidence type="ECO:0000256" key="5">
    <source>
        <dbReference type="PROSITE-ProRule" id="PRU00285"/>
    </source>
</evidence>
<reference evidence="11" key="1">
    <citation type="submission" date="2024-07" db="EMBL/GenBank/DDBJ databases">
        <title>Two chromosome-level genome assemblies of Korean endemic species Abeliophyllum distichum and Forsythia ovata (Oleaceae).</title>
        <authorList>
            <person name="Jang H."/>
        </authorList>
    </citation>
    <scope>NUCLEOTIDE SEQUENCE [LARGE SCALE GENOMIC DNA]</scope>
</reference>
<organism evidence="10 11">
    <name type="scientific">Forsythia ovata</name>
    <dbReference type="NCBI Taxonomy" id="205694"/>
    <lineage>
        <taxon>Eukaryota</taxon>
        <taxon>Viridiplantae</taxon>
        <taxon>Streptophyta</taxon>
        <taxon>Embryophyta</taxon>
        <taxon>Tracheophyta</taxon>
        <taxon>Spermatophyta</taxon>
        <taxon>Magnoliopsida</taxon>
        <taxon>eudicotyledons</taxon>
        <taxon>Gunneridae</taxon>
        <taxon>Pentapetalae</taxon>
        <taxon>asterids</taxon>
        <taxon>lamiids</taxon>
        <taxon>Lamiales</taxon>
        <taxon>Oleaceae</taxon>
        <taxon>Forsythieae</taxon>
        <taxon>Forsythia</taxon>
    </lineage>
</organism>
<sequence length="858" mass="94290">MRIASSKLGHNLSIYGGAESSKASLHEGLQMPEAEGNEELEPIGAYKKEGWVAYSNHSAPSLKLSAAKVLAACGHFRDKLNELKKELKTLTEDWDKLKKDLANSEVDVAKFSKKYDHANQVHEVTTKALEEANNLKKRFFDKILELENTVDSLKAECSDYIAPLQGSSSRSSGGRHVSFQISKMDKSDVEMENAKKQPQNSENKLLDAKVESRGEELTSAASGTHKANASVNEADSAKNVADNRFDEVNEQTAAQTNGGGVKEENFAGNGMEGGNAIENMMGEEKPAEIVAEKKPHLIGREDGNPVRNVSEEEKLRKNTSVEKISRENGQLPTELSPIKAPLNGGDPAQGEDEKMADLVHENEDKTFKGKLKEPGYESISASIVTDGNAKLGETAIPLNEGDPAQGEDEKVEDVIHENEDETVKDKLKESDHEIVSASTTTDGNAKSSETATPLNEGDPAKGEDEKMADVVHENEDETVEDKLKEPVDEIVSASTVTDGNAKLSETAMKSEVDFASLPTKLESATPNSLVKYSTTIAGDHSEETVKTFFSQAEMVEGDDGAPEDQVAFMKELERFYREKSMDFKPLKFYGQPLNCLKLWRAVIRLGGYDRVTGLKLWRQVGESFHPPKTCTTVSWTFRIFYEKSLLEYERHKTQSGELQLPDPALPEAPGAYSEGNGYQGSGSGRARRDAAARAMQGWHAQRLSGHGEVGEPIIKDKNLNNVAKREKNLKSIGSLKQKRPNEEEHSVKAARTETSKQLVASVIDVGPPADWVKINVRQTKDCFEVYALVPGLLREEVRVQSDPAGRLVITGQPEQPENPWGITAFRKVVSFPAKIDPVHTSAVVSLHGRLFVRVPFEQ</sequence>
<dbReference type="PROSITE" id="PS51011">
    <property type="entry name" value="ARID"/>
    <property type="match status" value="1"/>
</dbReference>
<dbReference type="SUPFAM" id="SSF103657">
    <property type="entry name" value="BAR/IMD domain-like"/>
    <property type="match status" value="1"/>
</dbReference>